<dbReference type="AlphaFoldDB" id="G5AJ59"/>
<dbReference type="Proteomes" id="UP000002640">
    <property type="component" value="Unassembled WGS sequence"/>
</dbReference>
<protein>
    <submittedName>
        <fullName evidence="1">Uncharacterized protein</fullName>
    </submittedName>
</protein>
<reference evidence="1 2" key="1">
    <citation type="journal article" date="2006" name="Science">
        <title>Phytophthora genome sequences uncover evolutionary origins and mechanisms of pathogenesis.</title>
        <authorList>
            <person name="Tyler B.M."/>
            <person name="Tripathy S."/>
            <person name="Zhang X."/>
            <person name="Dehal P."/>
            <person name="Jiang R.H."/>
            <person name="Aerts A."/>
            <person name="Arredondo F.D."/>
            <person name="Baxter L."/>
            <person name="Bensasson D."/>
            <person name="Beynon J.L."/>
            <person name="Chapman J."/>
            <person name="Damasceno C.M."/>
            <person name="Dorrance A.E."/>
            <person name="Dou D."/>
            <person name="Dickerman A.W."/>
            <person name="Dubchak I.L."/>
            <person name="Garbelotto M."/>
            <person name="Gijzen M."/>
            <person name="Gordon S.G."/>
            <person name="Govers F."/>
            <person name="Grunwald N.J."/>
            <person name="Huang W."/>
            <person name="Ivors K.L."/>
            <person name="Jones R.W."/>
            <person name="Kamoun S."/>
            <person name="Krampis K."/>
            <person name="Lamour K.H."/>
            <person name="Lee M.K."/>
            <person name="McDonald W.H."/>
            <person name="Medina M."/>
            <person name="Meijer H.J."/>
            <person name="Nordberg E.K."/>
            <person name="Maclean D.J."/>
            <person name="Ospina-Giraldo M.D."/>
            <person name="Morris P.F."/>
            <person name="Phuntumart V."/>
            <person name="Putnam N.H."/>
            <person name="Rash S."/>
            <person name="Rose J.K."/>
            <person name="Sakihama Y."/>
            <person name="Salamov A.A."/>
            <person name="Savidor A."/>
            <person name="Scheuring C.F."/>
            <person name="Smith B.M."/>
            <person name="Sobral B.W."/>
            <person name="Terry A."/>
            <person name="Torto-Alalibo T.A."/>
            <person name="Win J."/>
            <person name="Xu Z."/>
            <person name="Zhang H."/>
            <person name="Grigoriev I.V."/>
            <person name="Rokhsar D.S."/>
            <person name="Boore J.L."/>
        </authorList>
    </citation>
    <scope>NUCLEOTIDE SEQUENCE [LARGE SCALE GENOMIC DNA]</scope>
    <source>
        <strain evidence="1 2">P6497</strain>
    </source>
</reference>
<name>G5AJ59_PHYSP</name>
<dbReference type="GeneID" id="20662258"/>
<dbReference type="KEGG" id="psoj:PHYSODRAFT_536403"/>
<evidence type="ECO:0000313" key="1">
    <source>
        <dbReference type="EMBL" id="EGZ04447.1"/>
    </source>
</evidence>
<dbReference type="EMBL" id="JH159185">
    <property type="protein sequence ID" value="EGZ04447.1"/>
    <property type="molecule type" value="Genomic_DNA"/>
</dbReference>
<proteinExistence type="predicted"/>
<evidence type="ECO:0000313" key="2">
    <source>
        <dbReference type="Proteomes" id="UP000002640"/>
    </source>
</evidence>
<dbReference type="OMA" id="GVGRYNP"/>
<sequence>MNSLVKPITSDPDLIELAEKMGVQLDNIFEPSEITQPLPKNGSYLILLRQPNMDVGHWTAYGVGRYSTNQYQGTYGDYCGPFCMLWLYSKQHNRPDVFKNMKDLNLSILDVPAAKLTKALKTGKLSLTANQLKGSGSVIHLHPASYEKALKARKAGRGVRLDITRHEIKKRYKKLQGGSIWSKIKSGLSTAFKFVKDSGLLSKGLDAAVPALASAFGAPQAAIPARAAIKSLTAVGFYDSDSDIEKEGGRVSIADVKKAAKNALGYAKRKGVLTDAVDAGEKFLLSKASKPEHETLIKSVRGEVKRRYGVGVSKKPAKGSPEMKAKMAALRAKRRGGSFRL</sequence>
<organism evidence="1 2">
    <name type="scientific">Phytophthora sojae (strain P6497)</name>
    <name type="common">Soybean stem and root rot agent</name>
    <name type="synonym">Phytophthora megasperma f. sp. glycines</name>
    <dbReference type="NCBI Taxonomy" id="1094619"/>
    <lineage>
        <taxon>Eukaryota</taxon>
        <taxon>Sar</taxon>
        <taxon>Stramenopiles</taxon>
        <taxon>Oomycota</taxon>
        <taxon>Peronosporomycetes</taxon>
        <taxon>Peronosporales</taxon>
        <taxon>Peronosporaceae</taxon>
        <taxon>Phytophthora</taxon>
    </lineage>
</organism>
<dbReference type="InParanoid" id="G5AJ59"/>
<accession>G5AJ59</accession>
<dbReference type="RefSeq" id="XP_009540110.1">
    <property type="nucleotide sequence ID" value="XM_009541815.1"/>
</dbReference>
<gene>
    <name evidence="1" type="ORF">PHYSODRAFT_536403</name>
</gene>
<keyword evidence="2" id="KW-1185">Reference proteome</keyword>